<evidence type="ECO:0000313" key="4">
    <source>
        <dbReference type="Proteomes" id="UP001154420"/>
    </source>
</evidence>
<dbReference type="EMBL" id="QZDT01000040">
    <property type="protein sequence ID" value="NBJ94496.1"/>
    <property type="molecule type" value="Genomic_DNA"/>
</dbReference>
<reference evidence="3" key="1">
    <citation type="submission" date="2018-09" db="EMBL/GenBank/DDBJ databases">
        <title>Murine metabolic-syndrome-specific gut microbial biobank.</title>
        <authorList>
            <person name="Liu C."/>
        </authorList>
    </citation>
    <scope>NUCLEOTIDE SEQUENCE</scope>
    <source>
        <strain evidence="3">D42-62</strain>
    </source>
</reference>
<evidence type="ECO:0000313" key="3">
    <source>
        <dbReference type="EMBL" id="NBJ94496.1"/>
    </source>
</evidence>
<dbReference type="InterPro" id="IPR043519">
    <property type="entry name" value="NT_sf"/>
</dbReference>
<proteinExistence type="predicted"/>
<organism evidence="3 4">
    <name type="scientific">Parablautia muri</name>
    <dbReference type="NCBI Taxonomy" id="2320879"/>
    <lineage>
        <taxon>Bacteria</taxon>
        <taxon>Bacillati</taxon>
        <taxon>Bacillota</taxon>
        <taxon>Clostridia</taxon>
        <taxon>Lachnospirales</taxon>
        <taxon>Lachnospiraceae</taxon>
        <taxon>Parablautia</taxon>
    </lineage>
</organism>
<dbReference type="OrthoDB" id="9789634at2"/>
<dbReference type="AlphaFoldDB" id="A0A9X5GTY6"/>
<evidence type="ECO:0000256" key="1">
    <source>
        <dbReference type="ARBA" id="ARBA00004976"/>
    </source>
</evidence>
<dbReference type="Gene3D" id="3.30.460.10">
    <property type="entry name" value="Beta Polymerase, domain 2"/>
    <property type="match status" value="1"/>
</dbReference>
<comment type="caution">
    <text evidence="3">The sequence shown here is derived from an EMBL/GenBank/DDBJ whole genome shotgun (WGS) entry which is preliminary data.</text>
</comment>
<sequence length="218" mass="25846">MINVMEETYQDFLGEMGEDAFLEPYRAACRSVEEKLNRINATYSRKKGRNLICQMTYRIKTPESCLDKVIKKKCAVKRQTVQERLNDIAGIRVVCNFLDDIYQLVEILKKDEELQIITIKDYVKNPKKSGYQSLHVIVLVPVERAERKKVEIQIRTRAMNFWAVMEHYLVYKRQKGQREILWLPAIFRAFSCHIKNREDLHSENSHDFGRTDKRKNCI</sequence>
<comment type="pathway">
    <text evidence="1">Purine metabolism; ppGpp biosynthesis; ppGpp from GTP: step 1/2.</text>
</comment>
<dbReference type="InterPro" id="IPR052366">
    <property type="entry name" value="GTP_Pyrophosphokinase"/>
</dbReference>
<accession>A0A9X5GTY6</accession>
<dbReference type="CDD" id="cd05399">
    <property type="entry name" value="NT_Rel-Spo_like"/>
    <property type="match status" value="1"/>
</dbReference>
<dbReference type="RefSeq" id="WP_160561521.1">
    <property type="nucleotide sequence ID" value="NZ_QZDT01000040.1"/>
</dbReference>
<keyword evidence="4" id="KW-1185">Reference proteome</keyword>
<dbReference type="InterPro" id="IPR007685">
    <property type="entry name" value="RelA_SpoT"/>
</dbReference>
<dbReference type="Proteomes" id="UP001154420">
    <property type="component" value="Unassembled WGS sequence"/>
</dbReference>
<gene>
    <name evidence="3" type="ORF">D5281_18380</name>
</gene>
<feature type="domain" description="RelA/SpoT" evidence="2">
    <location>
        <begin position="57"/>
        <end position="177"/>
    </location>
</feature>
<name>A0A9X5GTY6_9FIRM</name>
<dbReference type="Pfam" id="PF04607">
    <property type="entry name" value="RelA_SpoT"/>
    <property type="match status" value="1"/>
</dbReference>
<dbReference type="SMART" id="SM00954">
    <property type="entry name" value="RelA_SpoT"/>
    <property type="match status" value="1"/>
</dbReference>
<dbReference type="SUPFAM" id="SSF81301">
    <property type="entry name" value="Nucleotidyltransferase"/>
    <property type="match status" value="1"/>
</dbReference>
<dbReference type="PANTHER" id="PTHR47837">
    <property type="entry name" value="GTP PYROPHOSPHOKINASE YJBM"/>
    <property type="match status" value="1"/>
</dbReference>
<protein>
    <submittedName>
        <fullName evidence="3">GTP pyrophosphokinase family protein</fullName>
    </submittedName>
</protein>
<dbReference type="GO" id="GO:0015969">
    <property type="term" value="P:guanosine tetraphosphate metabolic process"/>
    <property type="evidence" value="ECO:0007669"/>
    <property type="project" value="InterPro"/>
</dbReference>
<evidence type="ECO:0000259" key="2">
    <source>
        <dbReference type="SMART" id="SM00954"/>
    </source>
</evidence>
<dbReference type="PANTHER" id="PTHR47837:SF1">
    <property type="entry name" value="GTP PYROPHOSPHOKINASE YJBM"/>
    <property type="match status" value="1"/>
</dbReference>